<dbReference type="EMBL" id="ML208846">
    <property type="protein sequence ID" value="TFK60010.1"/>
    <property type="molecule type" value="Genomic_DNA"/>
</dbReference>
<dbReference type="Proteomes" id="UP000308600">
    <property type="component" value="Unassembled WGS sequence"/>
</dbReference>
<organism evidence="1 2">
    <name type="scientific">Pluteus cervinus</name>
    <dbReference type="NCBI Taxonomy" id="181527"/>
    <lineage>
        <taxon>Eukaryota</taxon>
        <taxon>Fungi</taxon>
        <taxon>Dikarya</taxon>
        <taxon>Basidiomycota</taxon>
        <taxon>Agaricomycotina</taxon>
        <taxon>Agaricomycetes</taxon>
        <taxon>Agaricomycetidae</taxon>
        <taxon>Agaricales</taxon>
        <taxon>Pluteineae</taxon>
        <taxon>Pluteaceae</taxon>
        <taxon>Pluteus</taxon>
    </lineage>
</organism>
<protein>
    <submittedName>
        <fullName evidence="1">Uncharacterized protein</fullName>
    </submittedName>
</protein>
<evidence type="ECO:0000313" key="1">
    <source>
        <dbReference type="EMBL" id="TFK60010.1"/>
    </source>
</evidence>
<gene>
    <name evidence="1" type="ORF">BDN72DRAFT_850896</name>
</gene>
<proteinExistence type="predicted"/>
<keyword evidence="2" id="KW-1185">Reference proteome</keyword>
<name>A0ACD3A2Q8_9AGAR</name>
<evidence type="ECO:0000313" key="2">
    <source>
        <dbReference type="Proteomes" id="UP000308600"/>
    </source>
</evidence>
<accession>A0ACD3A2Q8</accession>
<sequence length="111" mass="12926">KLDQPLTKAEWLAQSDEVQHTWAEKILHRGWASSCRRRIADRKQSGRKQAGKEVAAFFHPYDRRHDLTREDTLSALLNGEEKLGVWTMKCIGYDANIQRTLIKKIKTWVPP</sequence>
<reference evidence="1 2" key="1">
    <citation type="journal article" date="2019" name="Nat. Ecol. Evol.">
        <title>Megaphylogeny resolves global patterns of mushroom evolution.</title>
        <authorList>
            <person name="Varga T."/>
            <person name="Krizsan K."/>
            <person name="Foldi C."/>
            <person name="Dima B."/>
            <person name="Sanchez-Garcia M."/>
            <person name="Sanchez-Ramirez S."/>
            <person name="Szollosi G.J."/>
            <person name="Szarkandi J.G."/>
            <person name="Papp V."/>
            <person name="Albert L."/>
            <person name="Andreopoulos W."/>
            <person name="Angelini C."/>
            <person name="Antonin V."/>
            <person name="Barry K.W."/>
            <person name="Bougher N.L."/>
            <person name="Buchanan P."/>
            <person name="Buyck B."/>
            <person name="Bense V."/>
            <person name="Catcheside P."/>
            <person name="Chovatia M."/>
            <person name="Cooper J."/>
            <person name="Damon W."/>
            <person name="Desjardin D."/>
            <person name="Finy P."/>
            <person name="Geml J."/>
            <person name="Haridas S."/>
            <person name="Hughes K."/>
            <person name="Justo A."/>
            <person name="Karasinski D."/>
            <person name="Kautmanova I."/>
            <person name="Kiss B."/>
            <person name="Kocsube S."/>
            <person name="Kotiranta H."/>
            <person name="LaButti K.M."/>
            <person name="Lechner B.E."/>
            <person name="Liimatainen K."/>
            <person name="Lipzen A."/>
            <person name="Lukacs Z."/>
            <person name="Mihaltcheva S."/>
            <person name="Morgado L.N."/>
            <person name="Niskanen T."/>
            <person name="Noordeloos M.E."/>
            <person name="Ohm R.A."/>
            <person name="Ortiz-Santana B."/>
            <person name="Ovrebo C."/>
            <person name="Racz N."/>
            <person name="Riley R."/>
            <person name="Savchenko A."/>
            <person name="Shiryaev A."/>
            <person name="Soop K."/>
            <person name="Spirin V."/>
            <person name="Szebenyi C."/>
            <person name="Tomsovsky M."/>
            <person name="Tulloss R.E."/>
            <person name="Uehling J."/>
            <person name="Grigoriev I.V."/>
            <person name="Vagvolgyi C."/>
            <person name="Papp T."/>
            <person name="Martin F.M."/>
            <person name="Miettinen O."/>
            <person name="Hibbett D.S."/>
            <person name="Nagy L.G."/>
        </authorList>
    </citation>
    <scope>NUCLEOTIDE SEQUENCE [LARGE SCALE GENOMIC DNA]</scope>
    <source>
        <strain evidence="1 2">NL-1719</strain>
    </source>
</reference>
<feature type="non-terminal residue" evidence="1">
    <location>
        <position position="1"/>
    </location>
</feature>